<comment type="caution">
    <text evidence="2">The sequence shown here is derived from an EMBL/GenBank/DDBJ whole genome shotgun (WGS) entry which is preliminary data.</text>
</comment>
<dbReference type="Proteomes" id="UP000544122">
    <property type="component" value="Unassembled WGS sequence"/>
</dbReference>
<dbReference type="GO" id="GO:0004519">
    <property type="term" value="F:endonuclease activity"/>
    <property type="evidence" value="ECO:0007669"/>
    <property type="project" value="UniProtKB-KW"/>
</dbReference>
<dbReference type="GO" id="GO:0006506">
    <property type="term" value="P:GPI anchor biosynthetic process"/>
    <property type="evidence" value="ECO:0007669"/>
    <property type="project" value="TreeGrafter"/>
</dbReference>
<feature type="domain" description="Endonuclease/exonuclease/phosphatase" evidence="1">
    <location>
        <begin position="7"/>
        <end position="215"/>
    </location>
</feature>
<reference evidence="2 3" key="1">
    <citation type="submission" date="2020-03" db="EMBL/GenBank/DDBJ databases">
        <title>Bradyrhizobium diversity isolated from nodules of Indigofera sp.</title>
        <authorList>
            <person name="Klepa M."/>
            <person name="Helene L."/>
            <person name="Hungria M."/>
        </authorList>
    </citation>
    <scope>NUCLEOTIDE SEQUENCE [LARGE SCALE GENOMIC DNA]</scope>
    <source>
        <strain evidence="2 3">WSM 1791</strain>
    </source>
</reference>
<keyword evidence="2" id="KW-0255">Endonuclease</keyword>
<dbReference type="InterPro" id="IPR051916">
    <property type="entry name" value="GPI-anchor_lipid_remodeler"/>
</dbReference>
<dbReference type="Pfam" id="PF03372">
    <property type="entry name" value="Exo_endo_phos"/>
    <property type="match status" value="1"/>
</dbReference>
<dbReference type="EMBL" id="JAAVLX010000001">
    <property type="protein sequence ID" value="NOJ38438.1"/>
    <property type="molecule type" value="Genomic_DNA"/>
</dbReference>
<proteinExistence type="predicted"/>
<name>A0A7Y4GMR3_9BRAD</name>
<dbReference type="AlphaFoldDB" id="A0A7Y4GMR3"/>
<dbReference type="InterPro" id="IPR005135">
    <property type="entry name" value="Endo/exonuclease/phosphatase"/>
</dbReference>
<dbReference type="InterPro" id="IPR036691">
    <property type="entry name" value="Endo/exonu/phosph_ase_sf"/>
</dbReference>
<dbReference type="SUPFAM" id="SSF56219">
    <property type="entry name" value="DNase I-like"/>
    <property type="match status" value="1"/>
</dbReference>
<dbReference type="PANTHER" id="PTHR14859:SF15">
    <property type="entry name" value="ENDONUCLEASE_EXONUCLEASE_PHOSPHATASE DOMAIN-CONTAINING PROTEIN"/>
    <property type="match status" value="1"/>
</dbReference>
<protein>
    <submittedName>
        <fullName evidence="2">Endonuclease</fullName>
    </submittedName>
</protein>
<keyword evidence="2" id="KW-0540">Nuclease</keyword>
<accession>A0A7Y4GMR3</accession>
<dbReference type="GO" id="GO:0016020">
    <property type="term" value="C:membrane"/>
    <property type="evidence" value="ECO:0007669"/>
    <property type="project" value="GOC"/>
</dbReference>
<evidence type="ECO:0000259" key="1">
    <source>
        <dbReference type="Pfam" id="PF03372"/>
    </source>
</evidence>
<evidence type="ECO:0000313" key="3">
    <source>
        <dbReference type="Proteomes" id="UP000544122"/>
    </source>
</evidence>
<dbReference type="PANTHER" id="PTHR14859">
    <property type="entry name" value="CALCOFLUOR WHITE HYPERSENSITIVE PROTEIN PRECURSOR"/>
    <property type="match status" value="1"/>
</dbReference>
<organism evidence="2 3">
    <name type="scientific">Bradyrhizobium australiense</name>
    <dbReference type="NCBI Taxonomy" id="2721161"/>
    <lineage>
        <taxon>Bacteria</taxon>
        <taxon>Pseudomonadati</taxon>
        <taxon>Pseudomonadota</taxon>
        <taxon>Alphaproteobacteria</taxon>
        <taxon>Hyphomicrobiales</taxon>
        <taxon>Nitrobacteraceae</taxon>
        <taxon>Bradyrhizobium</taxon>
    </lineage>
</organism>
<dbReference type="Gene3D" id="3.60.10.10">
    <property type="entry name" value="Endonuclease/exonuclease/phosphatase"/>
    <property type="match status" value="1"/>
</dbReference>
<evidence type="ECO:0000313" key="2">
    <source>
        <dbReference type="EMBL" id="NOJ38438.1"/>
    </source>
</evidence>
<dbReference type="RefSeq" id="WP_171577723.1">
    <property type="nucleotide sequence ID" value="NZ_JAAVLX010000001.1"/>
</dbReference>
<gene>
    <name evidence="2" type="ORF">HCN58_02215</name>
</gene>
<keyword evidence="3" id="KW-1185">Reference proteome</keyword>
<keyword evidence="2" id="KW-0378">Hydrolase</keyword>
<sequence length="226" mass="25717">MATLRIMTWNVHGIFHLNPKFNLDGVCSVIRHWSPDVVALQEVDSRGRTDDPFARLAEAVGDHSIDARSIVTQDGDYGQVLLSKWPFLEPPKVVDVSYQEREPRRAISARIRSNVGETTVVATHLGLSIHERHAQAHALVDLVQPKRTFVLGDFNDWFWVRSVRGVLAQTCPVRTRLRTFPSRFPLLRLDRIYVTRDGMIRSAWTDRKARTCSDHLPVIADVAFAD</sequence>